<evidence type="ECO:0000313" key="1">
    <source>
        <dbReference type="EMBL" id="PNH01579.1"/>
    </source>
</evidence>
<name>A0A2J7ZMT3_9CHLO</name>
<organism evidence="1 2">
    <name type="scientific">Tetrabaena socialis</name>
    <dbReference type="NCBI Taxonomy" id="47790"/>
    <lineage>
        <taxon>Eukaryota</taxon>
        <taxon>Viridiplantae</taxon>
        <taxon>Chlorophyta</taxon>
        <taxon>core chlorophytes</taxon>
        <taxon>Chlorophyceae</taxon>
        <taxon>CS clade</taxon>
        <taxon>Chlamydomonadales</taxon>
        <taxon>Tetrabaenaceae</taxon>
        <taxon>Tetrabaena</taxon>
    </lineage>
</organism>
<dbReference type="PANTHER" id="PTHR15967">
    <property type="entry name" value="E2F-ASSOCIATED PHOSPHOPROTEIN"/>
    <property type="match status" value="1"/>
</dbReference>
<comment type="caution">
    <text evidence="1">The sequence shown here is derived from an EMBL/GenBank/DDBJ whole genome shotgun (WGS) entry which is preliminary data.</text>
</comment>
<accession>A0A2J7ZMT3</accession>
<evidence type="ECO:0000313" key="2">
    <source>
        <dbReference type="Proteomes" id="UP000236333"/>
    </source>
</evidence>
<dbReference type="Pfam" id="PF10238">
    <property type="entry name" value="Eapp_C"/>
    <property type="match status" value="1"/>
</dbReference>
<protein>
    <submittedName>
        <fullName evidence="1">E2F-associated phosphoprotein</fullName>
    </submittedName>
</protein>
<dbReference type="InterPro" id="IPR019370">
    <property type="entry name" value="E2F-assoc_phosphoprotein"/>
</dbReference>
<sequence length="142" mass="14909">MAPATKMADEEDAAWVERRRGGRTSDAVLSCPGCFTTLCIDCQRHEQHHSQYRAMFVRDCLVEEEGGAGGGPGGGGAGGAAAFDPAVGAGAGGGGAGGRRTKRAKPSAQYRRVRCGVCLTEVGAYEVEEELYHFFHVFPSNA</sequence>
<dbReference type="AlphaFoldDB" id="A0A2J7ZMT3"/>
<proteinExistence type="predicted"/>
<dbReference type="Proteomes" id="UP000236333">
    <property type="component" value="Unassembled WGS sequence"/>
</dbReference>
<dbReference type="EMBL" id="PGGS01000849">
    <property type="protein sequence ID" value="PNH01579.1"/>
    <property type="molecule type" value="Genomic_DNA"/>
</dbReference>
<gene>
    <name evidence="1" type="ORF">TSOC_012523</name>
</gene>
<dbReference type="GO" id="GO:0005634">
    <property type="term" value="C:nucleus"/>
    <property type="evidence" value="ECO:0007669"/>
    <property type="project" value="TreeGrafter"/>
</dbReference>
<reference evidence="1 2" key="1">
    <citation type="journal article" date="2017" name="Mol. Biol. Evol.">
        <title>The 4-celled Tetrabaena socialis nuclear genome reveals the essential components for genetic control of cell number at the origin of multicellularity in the volvocine lineage.</title>
        <authorList>
            <person name="Featherston J."/>
            <person name="Arakaki Y."/>
            <person name="Hanschen E.R."/>
            <person name="Ferris P.J."/>
            <person name="Michod R.E."/>
            <person name="Olson B.J.S.C."/>
            <person name="Nozaki H."/>
            <person name="Durand P.M."/>
        </authorList>
    </citation>
    <scope>NUCLEOTIDE SEQUENCE [LARGE SCALE GENOMIC DNA]</scope>
    <source>
        <strain evidence="1 2">NIES-571</strain>
    </source>
</reference>
<dbReference type="PANTHER" id="PTHR15967:SF0">
    <property type="entry name" value="E2F-ASSOCIATED PHOSPHOPROTEIN"/>
    <property type="match status" value="1"/>
</dbReference>
<keyword evidence="2" id="KW-1185">Reference proteome</keyword>
<dbReference type="OrthoDB" id="122464at2759"/>